<accession>A0A1F6C9N3</accession>
<protein>
    <recommendedName>
        <fullName evidence="3">SWIM-type domain-containing protein</fullName>
    </recommendedName>
</protein>
<comment type="caution">
    <text evidence="1">The sequence shown here is derived from an EMBL/GenBank/DDBJ whole genome shotgun (WGS) entry which is preliminary data.</text>
</comment>
<dbReference type="Proteomes" id="UP000178606">
    <property type="component" value="Unassembled WGS sequence"/>
</dbReference>
<evidence type="ECO:0000313" key="1">
    <source>
        <dbReference type="EMBL" id="OGG45722.1"/>
    </source>
</evidence>
<reference evidence="1 2" key="1">
    <citation type="journal article" date="2016" name="Nat. Commun.">
        <title>Thousands of microbial genomes shed light on interconnected biogeochemical processes in an aquifer system.</title>
        <authorList>
            <person name="Anantharaman K."/>
            <person name="Brown C.T."/>
            <person name="Hug L.A."/>
            <person name="Sharon I."/>
            <person name="Castelle C.J."/>
            <person name="Probst A.J."/>
            <person name="Thomas B.C."/>
            <person name="Singh A."/>
            <person name="Wilkins M.J."/>
            <person name="Karaoz U."/>
            <person name="Brodie E.L."/>
            <person name="Williams K.H."/>
            <person name="Hubbard S.S."/>
            <person name="Banfield J.F."/>
        </authorList>
    </citation>
    <scope>NUCLEOTIDE SEQUENCE [LARGE SCALE GENOMIC DNA]</scope>
    <source>
        <strain evidence="2">RIFCSPLOWO2_12_FULL_64_10</strain>
    </source>
</reference>
<evidence type="ECO:0000313" key="2">
    <source>
        <dbReference type="Proteomes" id="UP000178606"/>
    </source>
</evidence>
<gene>
    <name evidence="1" type="ORF">A3F84_18410</name>
</gene>
<organism evidence="1 2">
    <name type="scientific">Handelsmanbacteria sp. (strain RIFCSPLOWO2_12_FULL_64_10)</name>
    <dbReference type="NCBI Taxonomy" id="1817868"/>
    <lineage>
        <taxon>Bacteria</taxon>
        <taxon>Candidatus Handelsmaniibacteriota</taxon>
    </lineage>
</organism>
<name>A0A1F6C9N3_HANXR</name>
<sequence>MSFKERPTAIWYAMEQGYLFKLDRDGNALVEKIDGTVYHIVDWVCDCPDAVFRNGSYEGACKHVHWLTQLFPCGLCDRVMIFSPYYRVFECPDCGERYRLDAILKQRAARLEKRQAA</sequence>
<dbReference type="AlphaFoldDB" id="A0A1F6C9N3"/>
<proteinExistence type="predicted"/>
<evidence type="ECO:0008006" key="3">
    <source>
        <dbReference type="Google" id="ProtNLM"/>
    </source>
</evidence>
<dbReference type="EMBL" id="MFKF01000367">
    <property type="protein sequence ID" value="OGG45722.1"/>
    <property type="molecule type" value="Genomic_DNA"/>
</dbReference>